<name>A0A5Q4ZEW5_9BURK</name>
<keyword evidence="2" id="KW-1185">Reference proteome</keyword>
<sequence>MQVRYQAALRPEQHKIITDTSFD</sequence>
<protein>
    <submittedName>
        <fullName evidence="1">Uncharacterized protein</fullName>
    </submittedName>
</protein>
<evidence type="ECO:0000313" key="1">
    <source>
        <dbReference type="EMBL" id="VVD29503.1"/>
    </source>
</evidence>
<proteinExistence type="predicted"/>
<gene>
    <name evidence="1" type="ORF">PDMSB3_3047</name>
</gene>
<organism evidence="1 2">
    <name type="scientific">Paraburkholderia dioscoreae</name>
    <dbReference type="NCBI Taxonomy" id="2604047"/>
    <lineage>
        <taxon>Bacteria</taxon>
        <taxon>Pseudomonadati</taxon>
        <taxon>Pseudomonadota</taxon>
        <taxon>Betaproteobacteria</taxon>
        <taxon>Burkholderiales</taxon>
        <taxon>Burkholderiaceae</taxon>
        <taxon>Paraburkholderia</taxon>
    </lineage>
</organism>
<evidence type="ECO:0000313" key="2">
    <source>
        <dbReference type="Proteomes" id="UP000325811"/>
    </source>
</evidence>
<reference evidence="1 2" key="1">
    <citation type="submission" date="2019-08" db="EMBL/GenBank/DDBJ databases">
        <authorList>
            <person name="Herpell B J."/>
        </authorList>
    </citation>
    <scope>NUCLEOTIDE SEQUENCE [LARGE SCALE GENOMIC DNA]</scope>
    <source>
        <strain evidence="2">Msb3</strain>
    </source>
</reference>
<dbReference type="AlphaFoldDB" id="A0A5Q4ZEW5"/>
<accession>A0A5Q4ZEW5</accession>
<dbReference type="EMBL" id="LR699553">
    <property type="protein sequence ID" value="VVD29503.1"/>
    <property type="molecule type" value="Genomic_DNA"/>
</dbReference>
<dbReference type="KEGG" id="pdio:PDMSB3_3047"/>
<dbReference type="Proteomes" id="UP000325811">
    <property type="component" value="Chromosome I"/>
</dbReference>